<evidence type="ECO:0000313" key="2">
    <source>
        <dbReference type="Proteomes" id="UP000233180"/>
    </source>
</evidence>
<dbReference type="Ensembl" id="ENSRBIT00000042069.1">
    <property type="protein sequence ID" value="ENSRBIP00000018210.1"/>
    <property type="gene ID" value="ENSRBIG00000033094.1"/>
</dbReference>
<sequence>MAAAAALRDPAQMCLWVAPSLLPW</sequence>
<reference evidence="1" key="2">
    <citation type="submission" date="2025-08" db="UniProtKB">
        <authorList>
            <consortium name="Ensembl"/>
        </authorList>
    </citation>
    <scope>IDENTIFICATION</scope>
</reference>
<accession>A0A2K6L3V5</accession>
<keyword evidence="2" id="KW-1185">Reference proteome</keyword>
<reference evidence="1 2" key="1">
    <citation type="submission" date="2016-06" db="EMBL/GenBank/DDBJ databases">
        <title>Genome of Rhinopithecus bieti.</title>
        <authorList>
            <person name="Wu"/>
            <person name="C.-I. and Zhang"/>
            <person name="Y."/>
        </authorList>
    </citation>
    <scope>NUCLEOTIDE SEQUENCE</scope>
</reference>
<name>A0A2K6L3V5_RHIBE</name>
<organism evidence="1 2">
    <name type="scientific">Rhinopithecus bieti</name>
    <name type="common">Black snub-nosed monkey</name>
    <name type="synonym">Pygathrix bieti</name>
    <dbReference type="NCBI Taxonomy" id="61621"/>
    <lineage>
        <taxon>Eukaryota</taxon>
        <taxon>Metazoa</taxon>
        <taxon>Chordata</taxon>
        <taxon>Craniata</taxon>
        <taxon>Vertebrata</taxon>
        <taxon>Euteleostomi</taxon>
        <taxon>Mammalia</taxon>
        <taxon>Eutheria</taxon>
        <taxon>Euarchontoglires</taxon>
        <taxon>Primates</taxon>
        <taxon>Haplorrhini</taxon>
        <taxon>Catarrhini</taxon>
        <taxon>Cercopithecidae</taxon>
        <taxon>Colobinae</taxon>
        <taxon>Rhinopithecus</taxon>
    </lineage>
</organism>
<reference evidence="1" key="3">
    <citation type="submission" date="2025-09" db="UniProtKB">
        <authorList>
            <consortium name="Ensembl"/>
        </authorList>
    </citation>
    <scope>IDENTIFICATION</scope>
</reference>
<dbReference type="Proteomes" id="UP000233180">
    <property type="component" value="Unassembled WGS sequence"/>
</dbReference>
<protein>
    <submittedName>
        <fullName evidence="1">Zinc finger protein 586</fullName>
    </submittedName>
</protein>
<dbReference type="AlphaFoldDB" id="A0A2K6L3V5"/>
<dbReference type="GeneTree" id="ENSGT00940000164743"/>
<proteinExistence type="predicted"/>
<evidence type="ECO:0000313" key="1">
    <source>
        <dbReference type="Ensembl" id="ENSRBIP00000018210.1"/>
    </source>
</evidence>
<gene>
    <name evidence="1" type="primary">ZNF586</name>
</gene>